<dbReference type="AlphaFoldDB" id="F8X3Q6"/>
<protein>
    <recommendedName>
        <fullName evidence="3">DUF3876 domain-containing protein</fullName>
    </recommendedName>
</protein>
<evidence type="ECO:0008006" key="3">
    <source>
        <dbReference type="Google" id="ProtNLM"/>
    </source>
</evidence>
<dbReference type="Pfam" id="PF12992">
    <property type="entry name" value="DUF3876"/>
    <property type="match status" value="1"/>
</dbReference>
<dbReference type="OrthoDB" id="997792at2"/>
<organism evidence="1 2">
    <name type="scientific">Dysgonomonas mossii DSM 22836</name>
    <dbReference type="NCBI Taxonomy" id="742767"/>
    <lineage>
        <taxon>Bacteria</taxon>
        <taxon>Pseudomonadati</taxon>
        <taxon>Bacteroidota</taxon>
        <taxon>Bacteroidia</taxon>
        <taxon>Bacteroidales</taxon>
        <taxon>Dysgonomonadaceae</taxon>
        <taxon>Dysgonomonas</taxon>
    </lineage>
</organism>
<dbReference type="Proteomes" id="UP000006420">
    <property type="component" value="Unassembled WGS sequence"/>
</dbReference>
<accession>F8X3Q6</accession>
<name>F8X3Q6_9BACT</name>
<gene>
    <name evidence="1" type="ORF">HMPREF9456_02865</name>
</gene>
<dbReference type="RefSeq" id="WP_006844229.1">
    <property type="nucleotide sequence ID" value="NZ_AQWJ01000008.1"/>
</dbReference>
<dbReference type="GeneID" id="78083481"/>
<reference evidence="1 2" key="1">
    <citation type="submission" date="2011-04" db="EMBL/GenBank/DDBJ databases">
        <title>The Genome Sequence of Dysgonomonas mossii DSM 22836.</title>
        <authorList>
            <consortium name="The Broad Institute Genome Sequencing Platform"/>
            <person name="Earl A."/>
            <person name="Ward D."/>
            <person name="Feldgarden M."/>
            <person name="Gevers D."/>
            <person name="Pudlo N."/>
            <person name="Martens E."/>
            <person name="Allen-Vercoe E."/>
            <person name="Young S.K."/>
            <person name="Zeng Q."/>
            <person name="Gargeya S."/>
            <person name="Fitzgerald M."/>
            <person name="Haas B."/>
            <person name="Abouelleil A."/>
            <person name="Alvarado L."/>
            <person name="Arachchi H.M."/>
            <person name="Berlin A."/>
            <person name="Brown A."/>
            <person name="Chapman S.B."/>
            <person name="Chen Z."/>
            <person name="Dunbar C."/>
            <person name="Freedman E."/>
            <person name="Gearin G."/>
            <person name="Gellesch M."/>
            <person name="Goldberg J."/>
            <person name="Griggs A."/>
            <person name="Gujja S."/>
            <person name="Heiman D."/>
            <person name="Howarth C."/>
            <person name="Larson L."/>
            <person name="Lui A."/>
            <person name="MacDonald P.J.P."/>
            <person name="Mehta T."/>
            <person name="Montmayeur A."/>
            <person name="Murphy C."/>
            <person name="Neiman D."/>
            <person name="Pearson M."/>
            <person name="Priest M."/>
            <person name="Roberts A."/>
            <person name="Saif S."/>
            <person name="Shea T."/>
            <person name="Shenoy N."/>
            <person name="Sisk P."/>
            <person name="Stolte C."/>
            <person name="Sykes S."/>
            <person name="Yandava C."/>
            <person name="Wortman J."/>
            <person name="Nusbaum C."/>
            <person name="Birren B."/>
        </authorList>
    </citation>
    <scope>NUCLEOTIDE SEQUENCE [LARGE SCALE GENOMIC DNA]</scope>
    <source>
        <strain evidence="1 2">DSM 22836</strain>
    </source>
</reference>
<dbReference type="STRING" id="742767.HMPREF9456_02865"/>
<dbReference type="HOGENOM" id="CLU_2366926_0_0_10"/>
<sequence>MENEIQSYQSFPTAWLGAWESVNGNPDVYIFQEYDSNYYLLAYSYDKESERGDFSCYNVNSDEDGWYIRIGMKYCRLISESSPYGLHITSWGSYMKY</sequence>
<comment type="caution">
    <text evidence="1">The sequence shown here is derived from an EMBL/GenBank/DDBJ whole genome shotgun (WGS) entry which is preliminary data.</text>
</comment>
<dbReference type="EMBL" id="ADLW01000015">
    <property type="protein sequence ID" value="EGK05366.1"/>
    <property type="molecule type" value="Genomic_DNA"/>
</dbReference>
<proteinExistence type="predicted"/>
<dbReference type="InterPro" id="IPR024452">
    <property type="entry name" value="DUF3876"/>
</dbReference>
<evidence type="ECO:0000313" key="2">
    <source>
        <dbReference type="Proteomes" id="UP000006420"/>
    </source>
</evidence>
<keyword evidence="2" id="KW-1185">Reference proteome</keyword>
<evidence type="ECO:0000313" key="1">
    <source>
        <dbReference type="EMBL" id="EGK05366.1"/>
    </source>
</evidence>